<dbReference type="Pfam" id="PF02230">
    <property type="entry name" value="Abhydrolase_2"/>
    <property type="match status" value="1"/>
</dbReference>
<evidence type="ECO:0000259" key="1">
    <source>
        <dbReference type="Pfam" id="PF02230"/>
    </source>
</evidence>
<dbReference type="Gene3D" id="3.40.50.1820">
    <property type="entry name" value="alpha/beta hydrolase"/>
    <property type="match status" value="1"/>
</dbReference>
<feature type="domain" description="Phospholipase/carboxylesterase/thioesterase" evidence="1">
    <location>
        <begin position="64"/>
        <end position="201"/>
    </location>
</feature>
<sequence>MPDPTHAHCFVPVTDTIRAPLVLLHGSGGNEFELLPLAGELAPEVARLGIRGTVAIDGGHAFFHRFPDRRVDEADIAARAPVLAEFIEAACGHYGLNGRPIAIGFSNGAIMAAALLLTHPGLLAGAVLFRPLSPFTGDLPTHLDGTPALILDGDSDNRRSPGDGLRLAQRLVRAGASVTHHVLPVGHSITAEDKRIAGEWLQAIAR</sequence>
<dbReference type="AlphaFoldDB" id="A0A6M7WQB3"/>
<keyword evidence="2" id="KW-0378">Hydrolase</keyword>
<accession>A0A6M7WQB3</accession>
<dbReference type="Proteomes" id="UP000503017">
    <property type="component" value="Chromosome"/>
</dbReference>
<protein>
    <submittedName>
        <fullName evidence="2">Alpha/beta hydrolase</fullName>
    </submittedName>
</protein>
<organism evidence="2 3">
    <name type="scientific">Mesorhizobium loti R88b</name>
    <dbReference type="NCBI Taxonomy" id="935548"/>
    <lineage>
        <taxon>Bacteria</taxon>
        <taxon>Pseudomonadati</taxon>
        <taxon>Pseudomonadota</taxon>
        <taxon>Alphaproteobacteria</taxon>
        <taxon>Hyphomicrobiales</taxon>
        <taxon>Phyllobacteriaceae</taxon>
        <taxon>Mesorhizobium</taxon>
    </lineage>
</organism>
<proteinExistence type="predicted"/>
<dbReference type="InterPro" id="IPR003140">
    <property type="entry name" value="PLipase/COase/thioEstase"/>
</dbReference>
<dbReference type="InterPro" id="IPR029058">
    <property type="entry name" value="AB_hydrolase_fold"/>
</dbReference>
<dbReference type="SUPFAM" id="SSF53474">
    <property type="entry name" value="alpha/beta-Hydrolases"/>
    <property type="match status" value="1"/>
</dbReference>
<name>A0A6M7WQB3_RHILI</name>
<dbReference type="GO" id="GO:0016787">
    <property type="term" value="F:hydrolase activity"/>
    <property type="evidence" value="ECO:0007669"/>
    <property type="project" value="UniProtKB-KW"/>
</dbReference>
<reference evidence="2 3" key="1">
    <citation type="submission" date="2018-10" db="EMBL/GenBank/DDBJ databases">
        <authorList>
            <person name="Perry B.J."/>
            <person name="Sullivan J.T."/>
            <person name="Murphy R.J.T."/>
            <person name="Ramsay J.P."/>
            <person name="Ronson C.W."/>
        </authorList>
    </citation>
    <scope>NUCLEOTIDE SEQUENCE [LARGE SCALE GENOMIC DNA]</scope>
    <source>
        <strain evidence="2 3">R88b</strain>
    </source>
</reference>
<evidence type="ECO:0000313" key="2">
    <source>
        <dbReference type="EMBL" id="QKD06320.1"/>
    </source>
</evidence>
<gene>
    <name evidence="2" type="ORF">EB235_14780</name>
</gene>
<evidence type="ECO:0000313" key="3">
    <source>
        <dbReference type="Proteomes" id="UP000503017"/>
    </source>
</evidence>
<dbReference type="EMBL" id="CP033367">
    <property type="protein sequence ID" value="QKD06320.1"/>
    <property type="molecule type" value="Genomic_DNA"/>
</dbReference>